<proteinExistence type="inferred from homology"/>
<dbReference type="AlphaFoldDB" id="A0A2T5IQK7"/>
<dbReference type="OrthoDB" id="9765378at2"/>
<comment type="caution">
    <text evidence="3">The sequence shown here is derived from an EMBL/GenBank/DDBJ whole genome shotgun (WGS) entry which is preliminary data.</text>
</comment>
<evidence type="ECO:0000259" key="2">
    <source>
        <dbReference type="Pfam" id="PF01051"/>
    </source>
</evidence>
<protein>
    <submittedName>
        <fullName evidence="3">Replication initiator protein</fullName>
    </submittedName>
</protein>
<dbReference type="Gene3D" id="1.10.10.10">
    <property type="entry name" value="Winged helix-like DNA-binding domain superfamily/Winged helix DNA-binding domain"/>
    <property type="match status" value="1"/>
</dbReference>
<dbReference type="GO" id="GO:0006270">
    <property type="term" value="P:DNA replication initiation"/>
    <property type="evidence" value="ECO:0007669"/>
    <property type="project" value="InterPro"/>
</dbReference>
<gene>
    <name evidence="3" type="ORF">C8N29_1472</name>
</gene>
<dbReference type="EMBL" id="QAON01000047">
    <property type="protein sequence ID" value="PTQ86080.1"/>
    <property type="molecule type" value="Genomic_DNA"/>
</dbReference>
<dbReference type="InterPro" id="IPR036388">
    <property type="entry name" value="WH-like_DNA-bd_sf"/>
</dbReference>
<dbReference type="InterPro" id="IPR036390">
    <property type="entry name" value="WH_DNA-bd_sf"/>
</dbReference>
<feature type="domain" description="Initiator Rep protein WH1" evidence="2">
    <location>
        <begin position="15"/>
        <end position="165"/>
    </location>
</feature>
<evidence type="ECO:0000313" key="3">
    <source>
        <dbReference type="EMBL" id="PTQ86080.1"/>
    </source>
</evidence>
<dbReference type="Pfam" id="PF01051">
    <property type="entry name" value="Rep3_N"/>
    <property type="match status" value="1"/>
</dbReference>
<dbReference type="GO" id="GO:0003887">
    <property type="term" value="F:DNA-directed DNA polymerase activity"/>
    <property type="evidence" value="ECO:0007669"/>
    <property type="project" value="InterPro"/>
</dbReference>
<dbReference type="InterPro" id="IPR000525">
    <property type="entry name" value="Initiator_Rep_WH1"/>
</dbReference>
<dbReference type="RefSeq" id="WP_107867138.1">
    <property type="nucleotide sequence ID" value="NZ_QAON01000047.1"/>
</dbReference>
<reference evidence="3 4" key="1">
    <citation type="submission" date="2018-04" db="EMBL/GenBank/DDBJ databases">
        <title>Genomic Encyclopedia of Archaeal and Bacterial Type Strains, Phase II (KMG-II): from individual species to whole genera.</title>
        <authorList>
            <person name="Goeker M."/>
        </authorList>
    </citation>
    <scope>NUCLEOTIDE SEQUENCE [LARGE SCALE GENOMIC DNA]</scope>
    <source>
        <strain evidence="3 4">DSM 5822</strain>
    </source>
</reference>
<keyword evidence="4" id="KW-1185">Reference proteome</keyword>
<sequence length="423" mass="48579">MTLDKNSTNSLYVLKTSQAVVHISHSISLRQYKYWILLLHFYRESYKENATSVHDALYKVPIAKLADYLGYEPVKAELKEDFEVLRKEPIIINILSKDGNKVQRGMGFISEWEVSSKTVGFRLPSFLQDVMKGLDDAKAIFHLLHWEIFSSFNGKYEAILYKLCKDYVGVQRTPYMSIDEFRHYIGVQDNEYPQFAELNRWTISKPLKVINESIVSDITIEVEFKRHGRKAEGLHFKVQHKQQKLSIASITELTKGLHPAFAQAKISIPTNEQEDYLNKYGIDLVVATIERANLYVEDKLAKGENVNIGAIYSSAFTGNWGGQYLQQKEIQIKQAAKTTKSKAKTTKIATDNQLAAPDKEKFLQRWQDLSVTEKEDYFKRALNNIPKVMRTIEQEKATIDNAMSRPVLRIELEKLLGAVDASR</sequence>
<evidence type="ECO:0000256" key="1">
    <source>
        <dbReference type="ARBA" id="ARBA00038283"/>
    </source>
</evidence>
<accession>A0A2T5IQK7</accession>
<dbReference type="SUPFAM" id="SSF46785">
    <property type="entry name" value="Winged helix' DNA-binding domain"/>
    <property type="match status" value="1"/>
</dbReference>
<organism evidence="3 4">
    <name type="scientific">Agitococcus lubricus</name>
    <dbReference type="NCBI Taxonomy" id="1077255"/>
    <lineage>
        <taxon>Bacteria</taxon>
        <taxon>Pseudomonadati</taxon>
        <taxon>Pseudomonadota</taxon>
        <taxon>Gammaproteobacteria</taxon>
        <taxon>Moraxellales</taxon>
        <taxon>Moraxellaceae</taxon>
        <taxon>Agitococcus</taxon>
    </lineage>
</organism>
<comment type="similarity">
    <text evidence="1">Belongs to the initiator RepB protein family.</text>
</comment>
<name>A0A2T5IQK7_9GAMM</name>
<dbReference type="Pfam" id="PF21205">
    <property type="entry name" value="Rep3_C"/>
    <property type="match status" value="1"/>
</dbReference>
<dbReference type="Proteomes" id="UP000244223">
    <property type="component" value="Unassembled WGS sequence"/>
</dbReference>
<evidence type="ECO:0000313" key="4">
    <source>
        <dbReference type="Proteomes" id="UP000244223"/>
    </source>
</evidence>